<dbReference type="EMBL" id="QGKY02002305">
    <property type="protein sequence ID" value="KAF2531701.1"/>
    <property type="molecule type" value="Genomic_DNA"/>
</dbReference>
<accession>A0A8S9FEP4</accession>
<evidence type="ECO:0000313" key="1">
    <source>
        <dbReference type="EMBL" id="KAF2531701.1"/>
    </source>
</evidence>
<comment type="caution">
    <text evidence="1">The sequence shown here is derived from an EMBL/GenBank/DDBJ whole genome shotgun (WGS) entry which is preliminary data.</text>
</comment>
<gene>
    <name evidence="1" type="ORF">F2Q70_00031716</name>
</gene>
<protein>
    <submittedName>
        <fullName evidence="1">Uncharacterized protein</fullName>
    </submittedName>
</protein>
<organism evidence="1">
    <name type="scientific">Brassica cretica</name>
    <name type="common">Mustard</name>
    <dbReference type="NCBI Taxonomy" id="69181"/>
    <lineage>
        <taxon>Eukaryota</taxon>
        <taxon>Viridiplantae</taxon>
        <taxon>Streptophyta</taxon>
        <taxon>Embryophyta</taxon>
        <taxon>Tracheophyta</taxon>
        <taxon>Spermatophyta</taxon>
        <taxon>Magnoliopsida</taxon>
        <taxon>eudicotyledons</taxon>
        <taxon>Gunneridae</taxon>
        <taxon>Pentapetalae</taxon>
        <taxon>rosids</taxon>
        <taxon>malvids</taxon>
        <taxon>Brassicales</taxon>
        <taxon>Brassicaceae</taxon>
        <taxon>Brassiceae</taxon>
        <taxon>Brassica</taxon>
    </lineage>
</organism>
<name>A0A8S9FEP4_BRACR</name>
<proteinExistence type="predicted"/>
<reference evidence="1" key="1">
    <citation type="submission" date="2019-12" db="EMBL/GenBank/DDBJ databases">
        <title>Genome sequencing and annotation of Brassica cretica.</title>
        <authorList>
            <person name="Studholme D.J."/>
            <person name="Sarris P.F."/>
        </authorList>
    </citation>
    <scope>NUCLEOTIDE SEQUENCE</scope>
    <source>
        <strain evidence="1">PFS-102/07</strain>
        <tissue evidence="1">Leaf</tissue>
    </source>
</reference>
<sequence length="80" mass="9016">MNPGSFDLPEDFVVLEAIGCCVYVELVNNVKERKNEDEGLYKGRQCGNVNSCIHALASLNNGPLRQKRGEDEVQKEYRKS</sequence>
<dbReference type="AlphaFoldDB" id="A0A8S9FEP4"/>